<evidence type="ECO:0000256" key="2">
    <source>
        <dbReference type="ARBA" id="ARBA00022801"/>
    </source>
</evidence>
<dbReference type="SUPFAM" id="SSF55486">
    <property type="entry name" value="Metalloproteases ('zincins'), catalytic domain"/>
    <property type="match status" value="1"/>
</dbReference>
<feature type="binding site" evidence="5">
    <location>
        <position position="332"/>
    </location>
    <ligand>
        <name>Zn(2+)</name>
        <dbReference type="ChEBI" id="CHEBI:29105"/>
        <note>catalytic</note>
    </ligand>
</feature>
<dbReference type="EMBL" id="GEGO01005885">
    <property type="protein sequence ID" value="JAR89519.1"/>
    <property type="molecule type" value="Transcribed_RNA"/>
</dbReference>
<evidence type="ECO:0000256" key="1">
    <source>
        <dbReference type="ARBA" id="ARBA00022670"/>
    </source>
</evidence>
<dbReference type="GO" id="GO:0046872">
    <property type="term" value="F:metal ion binding"/>
    <property type="evidence" value="ECO:0007669"/>
    <property type="project" value="UniProtKB-KW"/>
</dbReference>
<feature type="active site" evidence="5">
    <location>
        <position position="329"/>
    </location>
</feature>
<keyword evidence="2" id="KW-0378">Hydrolase</keyword>
<reference evidence="8" key="1">
    <citation type="journal article" date="2018" name="PLoS Negl. Trop. Dis.">
        <title>Sialome diversity of ticks revealed by RNAseq of single tick salivary glands.</title>
        <authorList>
            <person name="Perner J."/>
            <person name="Kropackova S."/>
            <person name="Kopacek P."/>
            <person name="Ribeiro J.M."/>
        </authorList>
    </citation>
    <scope>NUCLEOTIDE SEQUENCE</scope>
    <source>
        <strain evidence="8">Siblings of single egg batch collected in Ceske Budejovice</strain>
        <tissue evidence="8">Salivary glands</tissue>
    </source>
</reference>
<dbReference type="GO" id="GO:0006509">
    <property type="term" value="P:membrane protein ectodomain proteolysis"/>
    <property type="evidence" value="ECO:0007669"/>
    <property type="project" value="TreeGrafter"/>
</dbReference>
<feature type="binding site" evidence="5">
    <location>
        <position position="328"/>
    </location>
    <ligand>
        <name>Zn(2+)</name>
        <dbReference type="ChEBI" id="CHEBI:29105"/>
        <note>catalytic</note>
    </ligand>
</feature>
<protein>
    <submittedName>
        <fullName evidence="8">Putative secreted metalloprotease</fullName>
    </submittedName>
</protein>
<dbReference type="Gene3D" id="3.40.390.10">
    <property type="entry name" value="Collagenase (Catalytic Domain)"/>
    <property type="match status" value="1"/>
</dbReference>
<evidence type="ECO:0000259" key="7">
    <source>
        <dbReference type="PROSITE" id="PS50215"/>
    </source>
</evidence>
<evidence type="ECO:0000256" key="6">
    <source>
        <dbReference type="SAM" id="SignalP"/>
    </source>
</evidence>
<dbReference type="InterPro" id="IPR024079">
    <property type="entry name" value="MetalloPept_cat_dom_sf"/>
</dbReference>
<dbReference type="GO" id="GO:0004222">
    <property type="term" value="F:metalloendopeptidase activity"/>
    <property type="evidence" value="ECO:0007669"/>
    <property type="project" value="InterPro"/>
</dbReference>
<feature type="non-terminal residue" evidence="8">
    <location>
        <position position="1"/>
    </location>
</feature>
<comment type="caution">
    <text evidence="5">Lacks conserved residue(s) required for the propagation of feature annotation.</text>
</comment>
<evidence type="ECO:0000256" key="4">
    <source>
        <dbReference type="ARBA" id="ARBA00023049"/>
    </source>
</evidence>
<proteinExistence type="predicted"/>
<feature type="signal peptide" evidence="6">
    <location>
        <begin position="1"/>
        <end position="20"/>
    </location>
</feature>
<dbReference type="PANTHER" id="PTHR11905">
    <property type="entry name" value="ADAM A DISINTEGRIN AND METALLOPROTEASE DOMAIN"/>
    <property type="match status" value="1"/>
</dbReference>
<accession>A0A147BFE3</accession>
<evidence type="ECO:0000256" key="3">
    <source>
        <dbReference type="ARBA" id="ARBA00022833"/>
    </source>
</evidence>
<sequence length="494" mass="55545">KMSHALRIFLFISWTVIIDASRFKRRSLVYPRVIEARNDGDQLTLFINEDITLSLEPADIFSERFSLHYDKEGSLVTRHMNGTELNKMVYHDTDQGAAVSLERDSGLRVHGIIGNSLRIRPLSVMGQSSADLTAHEIFEVEEHSLNTRSDYLEVPPPQPFQLTKERSIQVPSLVRPELMVLVDIERKKSLGKPLSASLYTGVLFTAANLRYLKMTHPKLKARLCSVRIMSQTLRSRLYSNIKIKNTRYLDSNATIYALKKEVEKVLYTSYDAVFLLTREEMAVIRPVGGAWTTTVSGLAFLACVCSEFKVGILEDNGFSHEGVHTAAHELAHLLGCPHDGEEPPPRLPDSPGSESCSENDTFLMSPVFTGTKNKNAYHLSGCCINMIRYVVRHDNYECLSLETLRVEVKSNRLPASLTTLNETCERKLQVHNLAGGFHKDEDGMLERCLLHCVTAPDETGEFWTLNSTAEEGTICNKTKPQKLCIAEQCVVPEK</sequence>
<evidence type="ECO:0000256" key="5">
    <source>
        <dbReference type="PROSITE-ProRule" id="PRU00276"/>
    </source>
</evidence>
<dbReference type="Pfam" id="PF13688">
    <property type="entry name" value="Reprolysin_5"/>
    <property type="match status" value="1"/>
</dbReference>
<evidence type="ECO:0000313" key="8">
    <source>
        <dbReference type="EMBL" id="JAR89519.1"/>
    </source>
</evidence>
<organism evidence="8">
    <name type="scientific">Ixodes ricinus</name>
    <name type="common">Common tick</name>
    <name type="synonym">Acarus ricinus</name>
    <dbReference type="NCBI Taxonomy" id="34613"/>
    <lineage>
        <taxon>Eukaryota</taxon>
        <taxon>Metazoa</taxon>
        <taxon>Ecdysozoa</taxon>
        <taxon>Arthropoda</taxon>
        <taxon>Chelicerata</taxon>
        <taxon>Arachnida</taxon>
        <taxon>Acari</taxon>
        <taxon>Parasitiformes</taxon>
        <taxon>Ixodida</taxon>
        <taxon>Ixodoidea</taxon>
        <taxon>Ixodidae</taxon>
        <taxon>Ixodinae</taxon>
        <taxon>Ixodes</taxon>
    </lineage>
</organism>
<keyword evidence="6" id="KW-0732">Signal</keyword>
<dbReference type="InterPro" id="IPR001590">
    <property type="entry name" value="Peptidase_M12B"/>
</dbReference>
<feature type="domain" description="Peptidase M12B" evidence="7">
    <location>
        <begin position="174"/>
        <end position="403"/>
    </location>
</feature>
<feature type="chain" id="PRO_5007542179" evidence="6">
    <location>
        <begin position="21"/>
        <end position="494"/>
    </location>
</feature>
<keyword evidence="3 5" id="KW-0862">Zinc</keyword>
<keyword evidence="1 8" id="KW-0645">Protease</keyword>
<dbReference type="AlphaFoldDB" id="A0A147BFE3"/>
<name>A0A147BFE3_IXORI</name>
<dbReference type="PROSITE" id="PS50215">
    <property type="entry name" value="ADAM_MEPRO"/>
    <property type="match status" value="1"/>
</dbReference>
<keyword evidence="4 8" id="KW-0482">Metalloprotease</keyword>
<dbReference type="PANTHER" id="PTHR11905:SF159">
    <property type="entry name" value="ADAM METALLOPROTEASE"/>
    <property type="match status" value="1"/>
</dbReference>
<keyword evidence="5" id="KW-0479">Metal-binding</keyword>
<feature type="binding site" evidence="5">
    <location>
        <position position="338"/>
    </location>
    <ligand>
        <name>Zn(2+)</name>
        <dbReference type="ChEBI" id="CHEBI:29105"/>
        <note>catalytic</note>
    </ligand>
</feature>